<evidence type="ECO:0000259" key="1">
    <source>
        <dbReference type="Pfam" id="PF14498"/>
    </source>
</evidence>
<dbReference type="InterPro" id="IPR054363">
    <property type="entry name" value="GH95_cat"/>
</dbReference>
<reference evidence="5" key="1">
    <citation type="journal article" date="2019" name="Int. J. Syst. Evol. Microbiol.">
        <title>The Global Catalogue of Microorganisms (GCM) 10K type strain sequencing project: providing services to taxonomists for standard genome sequencing and annotation.</title>
        <authorList>
            <consortium name="The Broad Institute Genomics Platform"/>
            <consortium name="The Broad Institute Genome Sequencing Center for Infectious Disease"/>
            <person name="Wu L."/>
            <person name="Ma J."/>
        </authorList>
    </citation>
    <scope>NUCLEOTIDE SEQUENCE [LARGE SCALE GENOMIC DNA]</scope>
    <source>
        <strain evidence="5">CGMCC 4.7181</strain>
    </source>
</reference>
<feature type="domain" description="Glycosyl hydrolase family 95 N-terminal" evidence="1">
    <location>
        <begin position="7"/>
        <end position="256"/>
    </location>
</feature>
<dbReference type="InterPro" id="IPR013780">
    <property type="entry name" value="Glyco_hydro_b"/>
</dbReference>
<protein>
    <submittedName>
        <fullName evidence="4">Alpha/beta hydrolase</fullName>
    </submittedName>
</protein>
<dbReference type="InterPro" id="IPR027414">
    <property type="entry name" value="GH95_N_dom"/>
</dbReference>
<organism evidence="4 5">
    <name type="scientific">Microbacterium nanhaiense</name>
    <dbReference type="NCBI Taxonomy" id="1301026"/>
    <lineage>
        <taxon>Bacteria</taxon>
        <taxon>Bacillati</taxon>
        <taxon>Actinomycetota</taxon>
        <taxon>Actinomycetes</taxon>
        <taxon>Micrococcales</taxon>
        <taxon>Microbacteriaceae</taxon>
        <taxon>Microbacterium</taxon>
    </lineage>
</organism>
<accession>A0ABQ2N1G5</accession>
<name>A0ABQ2N1G5_9MICO</name>
<dbReference type="InterPro" id="IPR012341">
    <property type="entry name" value="6hp_glycosidase-like_sf"/>
</dbReference>
<evidence type="ECO:0000313" key="4">
    <source>
        <dbReference type="EMBL" id="GGO63449.1"/>
    </source>
</evidence>
<evidence type="ECO:0000259" key="3">
    <source>
        <dbReference type="Pfam" id="PF22124"/>
    </source>
</evidence>
<dbReference type="Pfam" id="PF22124">
    <property type="entry name" value="Glyco_hydro_95_cat"/>
    <property type="match status" value="1"/>
</dbReference>
<dbReference type="Pfam" id="PF21307">
    <property type="entry name" value="Glyco_hydro_95_C"/>
    <property type="match status" value="1"/>
</dbReference>
<dbReference type="PANTHER" id="PTHR31084">
    <property type="entry name" value="ALPHA-L-FUCOSIDASE 2"/>
    <property type="match status" value="1"/>
</dbReference>
<dbReference type="Gene3D" id="2.70.98.50">
    <property type="entry name" value="putative glycoside hydrolase family protein from bacillus halodurans"/>
    <property type="match status" value="1"/>
</dbReference>
<dbReference type="Gene3D" id="2.60.40.1180">
    <property type="entry name" value="Golgi alpha-mannosidase II"/>
    <property type="match status" value="1"/>
</dbReference>
<dbReference type="InterPro" id="IPR008928">
    <property type="entry name" value="6-hairpin_glycosidase_sf"/>
</dbReference>
<keyword evidence="4" id="KW-0378">Hydrolase</keyword>
<dbReference type="SUPFAM" id="SSF48208">
    <property type="entry name" value="Six-hairpin glycosidases"/>
    <property type="match status" value="1"/>
</dbReference>
<feature type="domain" description="Glycosyl hydrolase family 95 catalytic" evidence="3">
    <location>
        <begin position="284"/>
        <end position="703"/>
    </location>
</feature>
<dbReference type="RefSeq" id="WP_188700883.1">
    <property type="nucleotide sequence ID" value="NZ_BMMQ01000004.1"/>
</dbReference>
<dbReference type="Proteomes" id="UP000638043">
    <property type="component" value="Unassembled WGS sequence"/>
</dbReference>
<keyword evidence="5" id="KW-1185">Reference proteome</keyword>
<evidence type="ECO:0000313" key="5">
    <source>
        <dbReference type="Proteomes" id="UP000638043"/>
    </source>
</evidence>
<dbReference type="InterPro" id="IPR049053">
    <property type="entry name" value="AFCA-like_C"/>
</dbReference>
<dbReference type="PIRSF" id="PIRSF007663">
    <property type="entry name" value="UCP007663"/>
    <property type="match status" value="1"/>
</dbReference>
<feature type="domain" description="Alpha fucosidase A-like C-terminal" evidence="2">
    <location>
        <begin position="705"/>
        <end position="763"/>
    </location>
</feature>
<evidence type="ECO:0000259" key="2">
    <source>
        <dbReference type="Pfam" id="PF21307"/>
    </source>
</evidence>
<proteinExistence type="predicted"/>
<dbReference type="InterPro" id="IPR016518">
    <property type="entry name" value="Alpha-L-fucosidase"/>
</dbReference>
<dbReference type="EMBL" id="BMMQ01000004">
    <property type="protein sequence ID" value="GGO63449.1"/>
    <property type="molecule type" value="Genomic_DNA"/>
</dbReference>
<gene>
    <name evidence="4" type="ORF">GCM10010910_16030</name>
</gene>
<dbReference type="Gene3D" id="1.50.10.10">
    <property type="match status" value="1"/>
</dbReference>
<dbReference type="Pfam" id="PF14498">
    <property type="entry name" value="Glyco_hyd_65N_2"/>
    <property type="match status" value="1"/>
</dbReference>
<dbReference type="PANTHER" id="PTHR31084:SF0">
    <property type="entry name" value="ALPHA-L-FUCOSIDASE 2"/>
    <property type="match status" value="1"/>
</dbReference>
<sequence length="787" mass="85648">MSTRTTLRYTRPAASWREAMLLGNGHLGAAAWGGVARERIDLNEDTLWTGEPDYEPNPRARAALPEVRELLLAGEYARAQEITAESLGGVGDIATYMPLGELLLDTGIPDEGVSGYHRTLDLDSAVATVQYEHEGITHRRELFASHPAGALVMRVSADRPGSVAFRAGLASALRHELVETDGSLRMRGRAPISAFPYTGQTREPLYDESGADRGTRWEARLAALPEGGSAHIDGDRLVIEGADAATLILVARTSYNGPAASPSREGADEAALCEAELRAATERGYDALREEHIADHRALFRRVELDLGSSAADELPTDERIRRYRAGSGEDPGLAALYYQFGRYILIATSRPGSQPANLQGVWNPSVNPAWGSNWTINCNAQINYWPVETAGLAECHEPLLQLTRELAESGSRVARDHYGARGWVSHQGTDVWRYAQPGGNVPQWSNFVASNAWLCQHLWEHYAFSGDEAELRRIWPTLRGAAEFHLDMLVEEPEHGWLVTAPDLNFENIWVAPDGRTGSIAMGTTPTTQMVRELFRNVLAAASALGLDDALIGEVEAALPRLAPMQISPTTGQLQEYLDDWTRTMKAEVLSSWGAVCSAQIHPRLSPALAAGLRLIFDTERWWEEKPDPLKGPCLGSWEGAFQANAYARFGDGDAALKILDLHLEKAVQPNLGSKFIGHAPNDPMFQIDGNLGQTAAIGEMLLQSHAGELELLPALPSRWRDGSVRGLRARGGIEVDLVWADGALASATLRATRSQSVFVRRGSWTATVDLAAGVPLTLTGELTPA</sequence>
<comment type="caution">
    <text evidence="4">The sequence shown here is derived from an EMBL/GenBank/DDBJ whole genome shotgun (WGS) entry which is preliminary data.</text>
</comment>
<dbReference type="GO" id="GO:0016787">
    <property type="term" value="F:hydrolase activity"/>
    <property type="evidence" value="ECO:0007669"/>
    <property type="project" value="UniProtKB-KW"/>
</dbReference>